<evidence type="ECO:0000256" key="7">
    <source>
        <dbReference type="PROSITE-ProRule" id="PRU01373"/>
    </source>
</evidence>
<keyword evidence="4 7" id="KW-0133">Cell shape</keyword>
<comment type="similarity">
    <text evidence="2">Belongs to the YkuD family.</text>
</comment>
<keyword evidence="3" id="KW-0808">Transferase</keyword>
<comment type="caution">
    <text evidence="9">The sequence shown here is derived from an EMBL/GenBank/DDBJ whole genome shotgun (WGS) entry which is preliminary data.</text>
</comment>
<proteinExistence type="inferred from homology"/>
<dbReference type="Gene3D" id="2.40.440.10">
    <property type="entry name" value="L,D-transpeptidase catalytic domain-like"/>
    <property type="match status" value="1"/>
</dbReference>
<dbReference type="InterPro" id="IPR045380">
    <property type="entry name" value="LD_TPept_scaffold_dom"/>
</dbReference>
<feature type="active site" description="Nucleophile" evidence="7">
    <location>
        <position position="462"/>
    </location>
</feature>
<comment type="pathway">
    <text evidence="1 7">Cell wall biogenesis; peptidoglycan biosynthesis.</text>
</comment>
<feature type="active site" description="Proton donor/acceptor" evidence="7">
    <location>
        <position position="443"/>
    </location>
</feature>
<dbReference type="Pfam" id="PF03734">
    <property type="entry name" value="YkuD"/>
    <property type="match status" value="1"/>
</dbReference>
<dbReference type="InterPro" id="IPR005490">
    <property type="entry name" value="LD_TPept_cat_dom"/>
</dbReference>
<dbReference type="Pfam" id="PF01471">
    <property type="entry name" value="PG_binding_1"/>
    <property type="match status" value="1"/>
</dbReference>
<dbReference type="Gene3D" id="1.10.101.10">
    <property type="entry name" value="PGBD-like superfamily/PGBD"/>
    <property type="match status" value="1"/>
</dbReference>
<sequence>MMRNESTGYPPGRAISQLAGVVGLWLTLAVTSQAQDLQAECPSLPEAPAFVTRTVAELGIIKPHTERWRELLTWQQLLRELDRLRWDGLNPQNYLLSDLARITDQLKAGMPPTPCQSQVASLALAWSLSDLAHGRLDPEKLGLMWHQSSRNPDAERFAINIHRDFYHQQGLRKAYRNVRPSVSPYMALRDAYRNLHRNLPESWPTVPPGPTLRPGDSGPRVTALARRLAAQDYLTLPDPEMAENGSHEKAPPEATFDDSLEKALQAFQRDHGLEPDGLAGRATGEALNTPPGAWKARSRANLERLRWVTPYYADDMVLVDIADARATLIRDGREVWQGNTQVGRPERKTPALTSTISHVTLNPTWTIPPTVFYEDTLPAILADPDYLKRNRLTVLDRNGAELDPEEVDWSAPGNLLLRQAAGPGNALGEVAIRFQNPYAVYLHDTPSRWLFETPDRFYSSGCVRVENAMQLTELLFRGNVEQIRQAQSTGDTRNLSLPDRIRLVMTYRTAEVGPEGEIRFRQDTYGEDRLVIDLLDEEV</sequence>
<dbReference type="InterPro" id="IPR002477">
    <property type="entry name" value="Peptidoglycan-bd-like"/>
</dbReference>
<dbReference type="SUPFAM" id="SSF141523">
    <property type="entry name" value="L,D-transpeptidase catalytic domain-like"/>
    <property type="match status" value="1"/>
</dbReference>
<feature type="domain" description="L,D-TPase catalytic" evidence="8">
    <location>
        <begin position="315"/>
        <end position="484"/>
    </location>
</feature>
<dbReference type="SUPFAM" id="SSF47090">
    <property type="entry name" value="PGBD-like"/>
    <property type="match status" value="1"/>
</dbReference>
<evidence type="ECO:0000256" key="3">
    <source>
        <dbReference type="ARBA" id="ARBA00022679"/>
    </source>
</evidence>
<gene>
    <name evidence="9" type="ORF">ACFOZ5_18655</name>
</gene>
<keyword evidence="6 7" id="KW-0961">Cell wall biogenesis/degradation</keyword>
<dbReference type="PANTHER" id="PTHR41533">
    <property type="entry name" value="L,D-TRANSPEPTIDASE HI_1667-RELATED"/>
    <property type="match status" value="1"/>
</dbReference>
<dbReference type="InterPro" id="IPR036365">
    <property type="entry name" value="PGBD-like_sf"/>
</dbReference>
<dbReference type="InterPro" id="IPR036366">
    <property type="entry name" value="PGBDSf"/>
</dbReference>
<dbReference type="PANTHER" id="PTHR41533:SF2">
    <property type="entry name" value="BLR7131 PROTEIN"/>
    <property type="match status" value="1"/>
</dbReference>
<reference evidence="10" key="1">
    <citation type="journal article" date="2019" name="Int. J. Syst. Evol. Microbiol.">
        <title>The Global Catalogue of Microorganisms (GCM) 10K type strain sequencing project: providing services to taxonomists for standard genome sequencing and annotation.</title>
        <authorList>
            <consortium name="The Broad Institute Genomics Platform"/>
            <consortium name="The Broad Institute Genome Sequencing Center for Infectious Disease"/>
            <person name="Wu L."/>
            <person name="Ma J."/>
        </authorList>
    </citation>
    <scope>NUCLEOTIDE SEQUENCE [LARGE SCALE GENOMIC DNA]</scope>
    <source>
        <strain evidence="10">CECT 7297</strain>
    </source>
</reference>
<evidence type="ECO:0000256" key="1">
    <source>
        <dbReference type="ARBA" id="ARBA00004752"/>
    </source>
</evidence>
<dbReference type="Pfam" id="PF20142">
    <property type="entry name" value="Scaffold"/>
    <property type="match status" value="1"/>
</dbReference>
<evidence type="ECO:0000256" key="2">
    <source>
        <dbReference type="ARBA" id="ARBA00005992"/>
    </source>
</evidence>
<evidence type="ECO:0000313" key="10">
    <source>
        <dbReference type="Proteomes" id="UP001595798"/>
    </source>
</evidence>
<evidence type="ECO:0000256" key="6">
    <source>
        <dbReference type="ARBA" id="ARBA00023316"/>
    </source>
</evidence>
<dbReference type="InterPro" id="IPR038063">
    <property type="entry name" value="Transpep_catalytic_dom"/>
</dbReference>
<evidence type="ECO:0000313" key="9">
    <source>
        <dbReference type="EMBL" id="MFC4261047.1"/>
    </source>
</evidence>
<dbReference type="PROSITE" id="PS52029">
    <property type="entry name" value="LD_TPASE"/>
    <property type="match status" value="1"/>
</dbReference>
<evidence type="ECO:0000256" key="5">
    <source>
        <dbReference type="ARBA" id="ARBA00022984"/>
    </source>
</evidence>
<organism evidence="9 10">
    <name type="scientific">Marinobacter lacisalsi</name>
    <dbReference type="NCBI Taxonomy" id="475979"/>
    <lineage>
        <taxon>Bacteria</taxon>
        <taxon>Pseudomonadati</taxon>
        <taxon>Pseudomonadota</taxon>
        <taxon>Gammaproteobacteria</taxon>
        <taxon>Pseudomonadales</taxon>
        <taxon>Marinobacteraceae</taxon>
        <taxon>Marinobacter</taxon>
    </lineage>
</organism>
<keyword evidence="10" id="KW-1185">Reference proteome</keyword>
<dbReference type="InterPro" id="IPR052905">
    <property type="entry name" value="LD-transpeptidase_YkuD-like"/>
</dbReference>
<evidence type="ECO:0000259" key="8">
    <source>
        <dbReference type="PROSITE" id="PS52029"/>
    </source>
</evidence>
<evidence type="ECO:0000256" key="4">
    <source>
        <dbReference type="ARBA" id="ARBA00022960"/>
    </source>
</evidence>
<name>A0ABV8QN68_9GAMM</name>
<dbReference type="EMBL" id="JBHSDI010000063">
    <property type="protein sequence ID" value="MFC4261047.1"/>
    <property type="molecule type" value="Genomic_DNA"/>
</dbReference>
<dbReference type="Proteomes" id="UP001595798">
    <property type="component" value="Unassembled WGS sequence"/>
</dbReference>
<dbReference type="RefSeq" id="WP_379890193.1">
    <property type="nucleotide sequence ID" value="NZ_JBHSDI010000063.1"/>
</dbReference>
<keyword evidence="5 7" id="KW-0573">Peptidoglycan synthesis</keyword>
<accession>A0ABV8QN68</accession>
<protein>
    <submittedName>
        <fullName evidence="9">Murein L,D-transpeptidase</fullName>
    </submittedName>
</protein>
<dbReference type="CDD" id="cd16913">
    <property type="entry name" value="YkuD_like"/>
    <property type="match status" value="1"/>
</dbReference>